<reference evidence="2" key="1">
    <citation type="submission" date="2020-05" db="EMBL/GenBank/DDBJ databases">
        <title>Nod-independent and nitrogen-fixing Bradyrhizobium aeschynomene sp. nov. isolated from nodules of Aeschynomene indica.</title>
        <authorList>
            <person name="Zhang Z."/>
        </authorList>
    </citation>
    <scope>NUCLEOTIDE SEQUENCE</scope>
    <source>
        <strain evidence="2">83012</strain>
    </source>
</reference>
<evidence type="ECO:0000313" key="3">
    <source>
        <dbReference type="Proteomes" id="UP000886476"/>
    </source>
</evidence>
<dbReference type="InterPro" id="IPR037460">
    <property type="entry name" value="SEST-like"/>
</dbReference>
<dbReference type="PANTHER" id="PTHR37981:SF1">
    <property type="entry name" value="SGNH HYDROLASE-TYPE ESTERASE DOMAIN-CONTAINING PROTEIN"/>
    <property type="match status" value="1"/>
</dbReference>
<evidence type="ECO:0000313" key="2">
    <source>
        <dbReference type="EMBL" id="NPU69740.1"/>
    </source>
</evidence>
<evidence type="ECO:0000256" key="1">
    <source>
        <dbReference type="SAM" id="SignalP"/>
    </source>
</evidence>
<dbReference type="PANTHER" id="PTHR37981">
    <property type="entry name" value="LIPASE 2"/>
    <property type="match status" value="1"/>
</dbReference>
<keyword evidence="1" id="KW-0732">Signal</keyword>
<sequence length="640" mass="68586">MLAACVLGGLLAPLAATEAAAQLDAAPLQISWEVRNRFRLFREERDFLLHVESTRDRSILSAEQGLSIQSDGRGWARNVVNRLCIDLAGRVNEPCTRDNVKESYLTPIDHPVTVRLTGAVPVGATCAWSFDDGDGPQTSTFDCAEPVNLRVRYGRQTVASVDVTSPEGTRQVSTGIQVRDVFIAGLGDSIASGEGNPDRPIALADEGFCFRSYLGGPSAQYYRPSRAGFKGGRACEAPDTLQNWQKHSAVWFNAACHRSLYSYQTRTALALAVRYPHVAVTYLPLACTGATIADGLFGSQRARECLPGRSVATCAGGVNGQLGELRDALTAAKRRQPDRKLDLVLLSIGANDINFSGLVADVIVDTPTERTLFKRSGVIGSVEESRSELARDLPQGFAKLREALKPLVGDLSHVVYTSYGNPALSGPGTPCRGGPAGFEVHPSFNANPQRLANVAGFVENEFLPTLRGLAQCTAGILCRDPRADRMTFVDAHQAAFADHGFCARSPQDPPFDRECFSANGESFDSNIVSAANEPLLCGRGASEYRPYLPRARWIRDANDSYFSAMTYPQGLPAAMQPADIHDASWGVLSAVYGGAVHPTAEGHAAMADAAFPAAAQVLNLDAVEANVTIQPLPPAGVVRQ</sequence>
<feature type="signal peptide" evidence="1">
    <location>
        <begin position="1"/>
        <end position="21"/>
    </location>
</feature>
<dbReference type="EMBL" id="JABFDN010000022">
    <property type="protein sequence ID" value="NPU69740.1"/>
    <property type="molecule type" value="Genomic_DNA"/>
</dbReference>
<comment type="caution">
    <text evidence="2">The sequence shown here is derived from an EMBL/GenBank/DDBJ whole genome shotgun (WGS) entry which is preliminary data.</text>
</comment>
<name>A0ABX2CQP4_9BRAD</name>
<dbReference type="InterPro" id="IPR036514">
    <property type="entry name" value="SGNH_hydro_sf"/>
</dbReference>
<feature type="chain" id="PRO_5046561405" evidence="1">
    <location>
        <begin position="22"/>
        <end position="640"/>
    </location>
</feature>
<gene>
    <name evidence="2" type="ORF">HL667_32450</name>
</gene>
<proteinExistence type="predicted"/>
<organism evidence="2 3">
    <name type="scientific">Bradyrhizobium aeschynomenes</name>
    <dbReference type="NCBI Taxonomy" id="2734909"/>
    <lineage>
        <taxon>Bacteria</taxon>
        <taxon>Pseudomonadati</taxon>
        <taxon>Pseudomonadota</taxon>
        <taxon>Alphaproteobacteria</taxon>
        <taxon>Hyphomicrobiales</taxon>
        <taxon>Nitrobacteraceae</taxon>
        <taxon>Bradyrhizobium</taxon>
    </lineage>
</organism>
<keyword evidence="3" id="KW-1185">Reference proteome</keyword>
<dbReference type="Proteomes" id="UP000886476">
    <property type="component" value="Unassembled WGS sequence"/>
</dbReference>
<dbReference type="SUPFAM" id="SSF52266">
    <property type="entry name" value="SGNH hydrolase"/>
    <property type="match status" value="1"/>
</dbReference>
<dbReference type="Gene3D" id="3.40.50.1110">
    <property type="entry name" value="SGNH hydrolase"/>
    <property type="match status" value="1"/>
</dbReference>
<accession>A0ABX2CQP4</accession>
<protein>
    <submittedName>
        <fullName evidence="2">Uncharacterized protein</fullName>
    </submittedName>
</protein>